<name>A0A9D2G339_9LACT</name>
<keyword evidence="1" id="KW-0238">DNA-binding</keyword>
<evidence type="ECO:0000256" key="1">
    <source>
        <dbReference type="ARBA" id="ARBA00023125"/>
    </source>
</evidence>
<dbReference type="AlphaFoldDB" id="A0A9D2G339"/>
<dbReference type="Gene3D" id="1.10.260.40">
    <property type="entry name" value="lambda repressor-like DNA-binding domains"/>
    <property type="match status" value="1"/>
</dbReference>
<organism evidence="3 4">
    <name type="scientific">Candidatus Atopostipes pullistercoris</name>
    <dbReference type="NCBI Taxonomy" id="2838467"/>
    <lineage>
        <taxon>Bacteria</taxon>
        <taxon>Bacillati</taxon>
        <taxon>Bacillota</taxon>
        <taxon>Bacilli</taxon>
        <taxon>Lactobacillales</taxon>
        <taxon>Carnobacteriaceae</taxon>
        <taxon>Atopostipes</taxon>
    </lineage>
</organism>
<accession>A0A9D2G339</accession>
<dbReference type="PROSITE" id="PS50943">
    <property type="entry name" value="HTH_CROC1"/>
    <property type="match status" value="1"/>
</dbReference>
<evidence type="ECO:0000313" key="3">
    <source>
        <dbReference type="EMBL" id="HIZ71411.1"/>
    </source>
</evidence>
<comment type="caution">
    <text evidence="3">The sequence shown here is derived from an EMBL/GenBank/DDBJ whole genome shotgun (WGS) entry which is preliminary data.</text>
</comment>
<dbReference type="EMBL" id="DXAZ01000103">
    <property type="protein sequence ID" value="HIZ71411.1"/>
    <property type="molecule type" value="Genomic_DNA"/>
</dbReference>
<proteinExistence type="predicted"/>
<dbReference type="PANTHER" id="PTHR46558">
    <property type="entry name" value="TRACRIPTIONAL REGULATORY PROTEIN-RELATED-RELATED"/>
    <property type="match status" value="1"/>
</dbReference>
<dbReference type="Proteomes" id="UP000824106">
    <property type="component" value="Unassembled WGS sequence"/>
</dbReference>
<protein>
    <submittedName>
        <fullName evidence="3">Helix-turn-helix transcriptional regulator</fullName>
    </submittedName>
</protein>
<dbReference type="InterPro" id="IPR010982">
    <property type="entry name" value="Lambda_DNA-bd_dom_sf"/>
</dbReference>
<dbReference type="InterPro" id="IPR001387">
    <property type="entry name" value="Cro/C1-type_HTH"/>
</dbReference>
<dbReference type="SMART" id="SM00530">
    <property type="entry name" value="HTH_XRE"/>
    <property type="match status" value="1"/>
</dbReference>
<evidence type="ECO:0000259" key="2">
    <source>
        <dbReference type="PROSITE" id="PS50943"/>
    </source>
</evidence>
<reference evidence="3" key="2">
    <citation type="submission" date="2021-04" db="EMBL/GenBank/DDBJ databases">
        <authorList>
            <person name="Gilroy R."/>
        </authorList>
    </citation>
    <scope>NUCLEOTIDE SEQUENCE</scope>
    <source>
        <strain evidence="3">CHK169-4300</strain>
    </source>
</reference>
<dbReference type="Pfam" id="PF01381">
    <property type="entry name" value="HTH_3"/>
    <property type="match status" value="1"/>
</dbReference>
<dbReference type="SUPFAM" id="SSF47413">
    <property type="entry name" value="lambda repressor-like DNA-binding domains"/>
    <property type="match status" value="1"/>
</dbReference>
<sequence>MGFSNRLETLRKSINLSQEELAKILNIDRTSIVHYENSNSERIPRPSTLKQIADFFDVSIDYLLDRTDDKEVTLEEEGFIVDTDDLSLTELQKKYQITVDGELATDEELKAAIEFIRSLREKK</sequence>
<reference evidence="3" key="1">
    <citation type="journal article" date="2021" name="PeerJ">
        <title>Extensive microbial diversity within the chicken gut microbiome revealed by metagenomics and culture.</title>
        <authorList>
            <person name="Gilroy R."/>
            <person name="Ravi A."/>
            <person name="Getino M."/>
            <person name="Pursley I."/>
            <person name="Horton D.L."/>
            <person name="Alikhan N.F."/>
            <person name="Baker D."/>
            <person name="Gharbi K."/>
            <person name="Hall N."/>
            <person name="Watson M."/>
            <person name="Adriaenssens E.M."/>
            <person name="Foster-Nyarko E."/>
            <person name="Jarju S."/>
            <person name="Secka A."/>
            <person name="Antonio M."/>
            <person name="Oren A."/>
            <person name="Chaudhuri R.R."/>
            <person name="La Ragione R."/>
            <person name="Hildebrand F."/>
            <person name="Pallen M.J."/>
        </authorList>
    </citation>
    <scope>NUCLEOTIDE SEQUENCE</scope>
    <source>
        <strain evidence="3">CHK169-4300</strain>
    </source>
</reference>
<dbReference type="GO" id="GO:0003677">
    <property type="term" value="F:DNA binding"/>
    <property type="evidence" value="ECO:0007669"/>
    <property type="project" value="UniProtKB-KW"/>
</dbReference>
<feature type="domain" description="HTH cro/C1-type" evidence="2">
    <location>
        <begin position="7"/>
        <end position="63"/>
    </location>
</feature>
<dbReference type="PANTHER" id="PTHR46558:SF11">
    <property type="entry name" value="HTH-TYPE TRANSCRIPTIONAL REGULATOR XRE"/>
    <property type="match status" value="1"/>
</dbReference>
<gene>
    <name evidence="3" type="ORF">H9808_06565</name>
</gene>
<evidence type="ECO:0000313" key="4">
    <source>
        <dbReference type="Proteomes" id="UP000824106"/>
    </source>
</evidence>
<dbReference type="CDD" id="cd00093">
    <property type="entry name" value="HTH_XRE"/>
    <property type="match status" value="1"/>
</dbReference>